<dbReference type="Gene3D" id="3.30.160.60">
    <property type="entry name" value="Classic Zinc Finger"/>
    <property type="match status" value="2"/>
</dbReference>
<evidence type="ECO:0000256" key="2">
    <source>
        <dbReference type="ARBA" id="ARBA00022491"/>
    </source>
</evidence>
<comment type="similarity">
    <text evidence="8">Belongs to the pacC/RIM101 family.</text>
</comment>
<evidence type="ECO:0000313" key="12">
    <source>
        <dbReference type="EMBL" id="OLY81045.1"/>
    </source>
</evidence>
<feature type="domain" description="C2H2-type" evidence="11">
    <location>
        <begin position="69"/>
        <end position="96"/>
    </location>
</feature>
<feature type="compositionally biased region" description="Low complexity" evidence="10">
    <location>
        <begin position="743"/>
        <end position="754"/>
    </location>
</feature>
<dbReference type="PROSITE" id="PS50157">
    <property type="entry name" value="ZINC_FINGER_C2H2_2"/>
    <property type="match status" value="2"/>
</dbReference>
<reference evidence="12 13" key="1">
    <citation type="journal article" date="2016" name="Mol. Biol. Evol.">
        <title>Genome-Wide Survey of Gut Fungi (Harpellales) Reveals the First Horizontally Transferred Ubiquitin Gene from a Mosquito Host.</title>
        <authorList>
            <person name="Wang Y."/>
            <person name="White M.M."/>
            <person name="Kvist S."/>
            <person name="Moncalvo J.M."/>
        </authorList>
    </citation>
    <scope>NUCLEOTIDE SEQUENCE [LARGE SCALE GENOMIC DNA]</scope>
    <source>
        <strain evidence="12 13">ALG-7-W6</strain>
    </source>
</reference>
<keyword evidence="2" id="KW-0678">Repressor</keyword>
<evidence type="ECO:0000256" key="5">
    <source>
        <dbReference type="ARBA" id="ARBA00022771"/>
    </source>
</evidence>
<proteinExistence type="inferred from homology"/>
<evidence type="ECO:0000256" key="10">
    <source>
        <dbReference type="SAM" id="MobiDB-lite"/>
    </source>
</evidence>
<feature type="compositionally biased region" description="Polar residues" evidence="10">
    <location>
        <begin position="97"/>
        <end position="113"/>
    </location>
</feature>
<dbReference type="STRING" id="133383.A0A1R0GW05"/>
<evidence type="ECO:0000256" key="7">
    <source>
        <dbReference type="ARBA" id="ARBA00023242"/>
    </source>
</evidence>
<keyword evidence="4" id="KW-0677">Repeat</keyword>
<dbReference type="PROSITE" id="PS00028">
    <property type="entry name" value="ZINC_FINGER_C2H2_1"/>
    <property type="match status" value="1"/>
</dbReference>
<evidence type="ECO:0000256" key="1">
    <source>
        <dbReference type="ARBA" id="ARBA00004123"/>
    </source>
</evidence>
<comment type="caution">
    <text evidence="12">The sequence shown here is derived from an EMBL/GenBank/DDBJ whole genome shotgun (WGS) entry which is preliminary data.</text>
</comment>
<feature type="domain" description="C2H2-type" evidence="11">
    <location>
        <begin position="39"/>
        <end position="68"/>
    </location>
</feature>
<evidence type="ECO:0000256" key="9">
    <source>
        <dbReference type="PROSITE-ProRule" id="PRU00042"/>
    </source>
</evidence>
<dbReference type="AlphaFoldDB" id="A0A1R0GW05"/>
<dbReference type="SUPFAM" id="SSF57667">
    <property type="entry name" value="beta-beta-alpha zinc fingers"/>
    <property type="match status" value="1"/>
</dbReference>
<feature type="compositionally biased region" description="Polar residues" evidence="10">
    <location>
        <begin position="755"/>
        <end position="779"/>
    </location>
</feature>
<organism evidence="12 13">
    <name type="scientific">Smittium mucronatum</name>
    <dbReference type="NCBI Taxonomy" id="133383"/>
    <lineage>
        <taxon>Eukaryota</taxon>
        <taxon>Fungi</taxon>
        <taxon>Fungi incertae sedis</taxon>
        <taxon>Zoopagomycota</taxon>
        <taxon>Kickxellomycotina</taxon>
        <taxon>Harpellomycetes</taxon>
        <taxon>Harpellales</taxon>
        <taxon>Legeriomycetaceae</taxon>
        <taxon>Smittium</taxon>
    </lineage>
</organism>
<dbReference type="GO" id="GO:0045944">
    <property type="term" value="P:positive regulation of transcription by RNA polymerase II"/>
    <property type="evidence" value="ECO:0007669"/>
    <property type="project" value="TreeGrafter"/>
</dbReference>
<evidence type="ECO:0000259" key="11">
    <source>
        <dbReference type="PROSITE" id="PS50157"/>
    </source>
</evidence>
<dbReference type="GO" id="GO:0005634">
    <property type="term" value="C:nucleus"/>
    <property type="evidence" value="ECO:0007669"/>
    <property type="project" value="UniProtKB-SubCell"/>
</dbReference>
<dbReference type="SMART" id="SM00355">
    <property type="entry name" value="ZnF_C2H2"/>
    <property type="match status" value="3"/>
</dbReference>
<evidence type="ECO:0000256" key="8">
    <source>
        <dbReference type="ARBA" id="ARBA00038089"/>
    </source>
</evidence>
<comment type="subcellular location">
    <subcellularLocation>
        <location evidence="1">Nucleus</location>
    </subcellularLocation>
</comment>
<keyword evidence="13" id="KW-1185">Reference proteome</keyword>
<name>A0A1R0GW05_9FUNG</name>
<evidence type="ECO:0000313" key="13">
    <source>
        <dbReference type="Proteomes" id="UP000187455"/>
    </source>
</evidence>
<dbReference type="EMBL" id="LSSL01002838">
    <property type="protein sequence ID" value="OLY81045.1"/>
    <property type="molecule type" value="Genomic_DNA"/>
</dbReference>
<dbReference type="Proteomes" id="UP000187455">
    <property type="component" value="Unassembled WGS sequence"/>
</dbReference>
<feature type="region of interest" description="Disordered" evidence="10">
    <location>
        <begin position="674"/>
        <end position="704"/>
    </location>
</feature>
<dbReference type="GO" id="GO:0008270">
    <property type="term" value="F:zinc ion binding"/>
    <property type="evidence" value="ECO:0007669"/>
    <property type="project" value="UniProtKB-KW"/>
</dbReference>
<dbReference type="InterPro" id="IPR013087">
    <property type="entry name" value="Znf_C2H2_type"/>
</dbReference>
<keyword evidence="6" id="KW-0862">Zinc</keyword>
<dbReference type="PANTHER" id="PTHR47257">
    <property type="entry name" value="PH-RESPONSE TRANSCRIPTION FACTOR PACC/RIM101"/>
    <property type="match status" value="1"/>
</dbReference>
<gene>
    <name evidence="12" type="ORF">AYI68_g4851</name>
</gene>
<keyword evidence="3" id="KW-0479">Metal-binding</keyword>
<feature type="region of interest" description="Disordered" evidence="10">
    <location>
        <begin position="738"/>
        <end position="780"/>
    </location>
</feature>
<evidence type="ECO:0000256" key="4">
    <source>
        <dbReference type="ARBA" id="ARBA00022737"/>
    </source>
</evidence>
<dbReference type="InterPro" id="IPR036236">
    <property type="entry name" value="Znf_C2H2_sf"/>
</dbReference>
<keyword evidence="7" id="KW-0539">Nucleus</keyword>
<evidence type="ECO:0000256" key="3">
    <source>
        <dbReference type="ARBA" id="ARBA00022723"/>
    </source>
</evidence>
<feature type="compositionally biased region" description="Low complexity" evidence="10">
    <location>
        <begin position="679"/>
        <end position="690"/>
    </location>
</feature>
<keyword evidence="5 9" id="KW-0863">Zinc-finger</keyword>
<dbReference type="PANTHER" id="PTHR47257:SF1">
    <property type="entry name" value="PH-RESPONSE TRANSCRIPTION FACTOR PACC_RIM101"/>
    <property type="match status" value="1"/>
</dbReference>
<accession>A0A1R0GW05</accession>
<sequence length="802" mass="88562">MLPCKWKDCTEGPFPNDEDLYTHLTNAHVGWKSTGNLNLECHWLNCSVKTTKRDHITSHLRVHVNLKQFKCSQCNKSFKWVHDLKKHSKIHSPDNPDPNTHSQTSIPSLENNSTLLPKSTLKRGFANDPVSAPSFVQPLSATQSSLPPYHDQNISFSQKIDSISDSMKRFCTKDFRENDKDEFLDSLNQLLMTDPNQITKLPDSLALQENLFYLNQGFLKLFPDLKEPVSSPPNFFSDSIFSSSPSPTPTLSDDSLLFDNLISQINGSDPLGDNFLINNNTTPLFNNDVSYSSLLPTTPSNIDYYSSSKDDSSYPQLLPDMNSLNVIPVHNSSSNNTSQTLLPPSEYQSLYSSLQYRDINDSSLPSLTASIPSPFNLDIASSTLLDSDVPSTNSSGYPSVSPDLLFSQSLYNPSLPADNLSKPSSTLLSSGSIYDTNSLNQTQPNNVSFNASNPIKSFQNNLLHTDPYSYQIQPNNSVPAHSPNNITDISPQLSIGDHHYTVDSLMNSSSPSLPSSNNKSLLYNQFLNAASSIGINLTPNQIKRLQELQVADSKVRNNLDTNNVYSQTSVPVPKINIIGESPATLLNNTKMSGLPQAQPVYHNTLSNSQIVPNNSLAFNPSFNLQPNAQYVSRPLAIRHNNFQQSIQNHPQNTFSFKNMGIQQKSFNSLQVLTQQNTDSIPSPQISPSSSYNDDHQVDSEFDFSKPVNESMSAIDGYSGLLGIVDSFKSLEISNDLTPLPTKSSSSVPESSPDSHQPNNLKDTSLDSNTDVKSVQSSKYTKVDPKAAYALLARINALYLLSR</sequence>
<dbReference type="OrthoDB" id="6155966at2759"/>
<feature type="region of interest" description="Disordered" evidence="10">
    <location>
        <begin position="88"/>
        <end position="113"/>
    </location>
</feature>
<dbReference type="InterPro" id="IPR050806">
    <property type="entry name" value="pacC/RIM101"/>
</dbReference>
<evidence type="ECO:0000256" key="6">
    <source>
        <dbReference type="ARBA" id="ARBA00022833"/>
    </source>
</evidence>
<protein>
    <submittedName>
        <fullName evidence="12">pH-response transcription factor pacC/RIM101</fullName>
    </submittedName>
</protein>